<evidence type="ECO:0008006" key="8">
    <source>
        <dbReference type="Google" id="ProtNLM"/>
    </source>
</evidence>
<dbReference type="Pfam" id="PF04855">
    <property type="entry name" value="SNF5"/>
    <property type="match status" value="1"/>
</dbReference>
<gene>
    <name evidence="6" type="ORF">BASA50_010611</name>
</gene>
<keyword evidence="7" id="KW-1185">Reference proteome</keyword>
<reference evidence="6 7" key="1">
    <citation type="submission" date="2021-02" db="EMBL/GenBank/DDBJ databases">
        <title>Variation within the Batrachochytrium salamandrivorans European outbreak.</title>
        <authorList>
            <person name="Kelly M."/>
            <person name="Pasmans F."/>
            <person name="Shea T.P."/>
            <person name="Munoz J.F."/>
            <person name="Carranza S."/>
            <person name="Cuomo C.A."/>
            <person name="Martel A."/>
        </authorList>
    </citation>
    <scope>NUCLEOTIDE SEQUENCE [LARGE SCALE GENOMIC DNA]</scope>
    <source>
        <strain evidence="6 7">AMFP18/2</strain>
    </source>
</reference>
<sequence>MASSTVNIYSKASYVDPDLIDDYGDTAVVNGAHLTPQQQYPQPNGQSVGLNKHNTLDCKYRSNLRTRQYTTHHTYPRGHQLRYLAELPVKLIPIRLDLEIEGVKLRDTFTWNMNETLTTPEYFAQLLADDMECPYASYFVPQIADIIRKQVSEYAAAVEEDLVPVSHKLEVDVLDSPVLEKSQLSSTACADIASNAAEEIINGDTPMLSKSHSSAGVASAATQAVDNSDDIAAYGDLRIAITLDLHVGVVYLKDRFEWPLFPTHEVTPEDFSRQLAADLGVGGEFIPMIAHAIREQVVNARLNYSQSTEASQWRVRPFRNDDTELDWQPDLRVLTEEDIDRIAKEEDRNTRRLRRQRNQLGGRTARGRATAELTISGTLQPNLPVFPRHLFPPPALSIGYVGGLLQQQRQQQQLQRQIQLLQKQQQQSAMGGYLAGSRSMAMPNAITTPKHGYTRGPYKRHDTSADARRVQEMYTRKHAVATGQAVASSKDMMLPPELKRLYS</sequence>
<dbReference type="InterPro" id="IPR006939">
    <property type="entry name" value="SNF5"/>
</dbReference>
<dbReference type="EMBL" id="JAFCIX010000496">
    <property type="protein sequence ID" value="KAH6588649.1"/>
    <property type="molecule type" value="Genomic_DNA"/>
</dbReference>
<comment type="similarity">
    <text evidence="2">Belongs to the SNF5 family.</text>
</comment>
<keyword evidence="4" id="KW-0804">Transcription</keyword>
<evidence type="ECO:0000256" key="5">
    <source>
        <dbReference type="ARBA" id="ARBA00023242"/>
    </source>
</evidence>
<dbReference type="Proteomes" id="UP001648503">
    <property type="component" value="Unassembled WGS sequence"/>
</dbReference>
<dbReference type="PANTHER" id="PTHR10019">
    <property type="entry name" value="SNF5"/>
    <property type="match status" value="1"/>
</dbReference>
<evidence type="ECO:0000313" key="6">
    <source>
        <dbReference type="EMBL" id="KAH6588649.1"/>
    </source>
</evidence>
<evidence type="ECO:0000313" key="7">
    <source>
        <dbReference type="Proteomes" id="UP001648503"/>
    </source>
</evidence>
<organism evidence="6 7">
    <name type="scientific">Batrachochytrium salamandrivorans</name>
    <dbReference type="NCBI Taxonomy" id="1357716"/>
    <lineage>
        <taxon>Eukaryota</taxon>
        <taxon>Fungi</taxon>
        <taxon>Fungi incertae sedis</taxon>
        <taxon>Chytridiomycota</taxon>
        <taxon>Chytridiomycota incertae sedis</taxon>
        <taxon>Chytridiomycetes</taxon>
        <taxon>Rhizophydiales</taxon>
        <taxon>Rhizophydiales incertae sedis</taxon>
        <taxon>Batrachochytrium</taxon>
    </lineage>
</organism>
<keyword evidence="5" id="KW-0539">Nucleus</keyword>
<comment type="subcellular location">
    <subcellularLocation>
        <location evidence="1">Nucleus</location>
    </subcellularLocation>
</comment>
<evidence type="ECO:0000256" key="3">
    <source>
        <dbReference type="ARBA" id="ARBA00023015"/>
    </source>
</evidence>
<evidence type="ECO:0000256" key="1">
    <source>
        <dbReference type="ARBA" id="ARBA00004123"/>
    </source>
</evidence>
<evidence type="ECO:0000256" key="2">
    <source>
        <dbReference type="ARBA" id="ARBA00010239"/>
    </source>
</evidence>
<evidence type="ECO:0000256" key="4">
    <source>
        <dbReference type="ARBA" id="ARBA00023163"/>
    </source>
</evidence>
<proteinExistence type="inferred from homology"/>
<keyword evidence="3" id="KW-0805">Transcription regulation</keyword>
<protein>
    <recommendedName>
        <fullName evidence="8">SNF5-domain-containing protein</fullName>
    </recommendedName>
</protein>
<comment type="caution">
    <text evidence="6">The sequence shown here is derived from an EMBL/GenBank/DDBJ whole genome shotgun (WGS) entry which is preliminary data.</text>
</comment>
<name>A0ABQ8EY43_9FUNG</name>
<accession>A0ABQ8EY43</accession>